<keyword evidence="4" id="KW-1185">Reference proteome</keyword>
<evidence type="ECO:0000313" key="3">
    <source>
        <dbReference type="EMBL" id="MDX6188617.1"/>
    </source>
</evidence>
<organism evidence="3 4">
    <name type="scientific">Flavobacterium cupriresistens</name>
    <dbReference type="NCBI Taxonomy" id="2893885"/>
    <lineage>
        <taxon>Bacteria</taxon>
        <taxon>Pseudomonadati</taxon>
        <taxon>Bacteroidota</taxon>
        <taxon>Flavobacteriia</taxon>
        <taxon>Flavobacteriales</taxon>
        <taxon>Flavobacteriaceae</taxon>
        <taxon>Flavobacterium</taxon>
    </lineage>
</organism>
<dbReference type="InterPro" id="IPR032176">
    <property type="entry name" value="DUF5009"/>
</dbReference>
<reference evidence="3 4" key="1">
    <citation type="submission" date="2023-11" db="EMBL/GenBank/DDBJ databases">
        <title>Unpublished Manusciprt.</title>
        <authorList>
            <person name="Saticioglu I.B."/>
            <person name="Ay H."/>
            <person name="Ajmi N."/>
            <person name="Altun S."/>
            <person name="Duman M."/>
        </authorList>
    </citation>
    <scope>NUCLEOTIDE SEQUENCE [LARGE SCALE GENOMIC DNA]</scope>
    <source>
        <strain evidence="3 4">Fl-318</strain>
    </source>
</reference>
<feature type="transmembrane region" description="Helical" evidence="1">
    <location>
        <begin position="162"/>
        <end position="179"/>
    </location>
</feature>
<evidence type="ECO:0000313" key="4">
    <source>
        <dbReference type="Proteomes" id="UP001273350"/>
    </source>
</evidence>
<dbReference type="Pfam" id="PF16401">
    <property type="entry name" value="DUF5009"/>
    <property type="match status" value="1"/>
</dbReference>
<gene>
    <name evidence="3" type="ORF">SGQ83_04575</name>
</gene>
<proteinExistence type="predicted"/>
<feature type="transmembrane region" description="Helical" evidence="1">
    <location>
        <begin position="392"/>
        <end position="414"/>
    </location>
</feature>
<evidence type="ECO:0000256" key="1">
    <source>
        <dbReference type="SAM" id="Phobius"/>
    </source>
</evidence>
<feature type="transmembrane region" description="Helical" evidence="1">
    <location>
        <begin position="48"/>
        <end position="66"/>
    </location>
</feature>
<feature type="transmembrane region" description="Helical" evidence="1">
    <location>
        <begin position="277"/>
        <end position="294"/>
    </location>
</feature>
<feature type="transmembrane region" description="Helical" evidence="1">
    <location>
        <begin position="306"/>
        <end position="325"/>
    </location>
</feature>
<keyword evidence="1" id="KW-0812">Transmembrane</keyword>
<sequence>MKERLISIDVLRGLTVLMMTIVNNPGSWSTVFPPLLHAEWNGCTPTDLVFPFFVFIMGAAIPLAIPTKKFDGEMFEKILTRSLRIICLGLFLNFFNSIEFLGLTGISLLVIRLVLTFAVGYALMGNFSPKVKLILALVLFSTFLILAYSGITSFAQVRLPGVLQRIGIVYFFATILYLKTSTRTQFSIIAALLLGYWALMTLVPIPGMGHPNLNAGTNLATWIDTLFLENHMYIATKTWDPEGVLSTLPAIATGLLGVVIGQTLGSSVSQNEKAKKMGLISFLLIVSGLLWSLVFPLNKSLWTSSYVLFTAGLATLFLTILYYIIDIKKIQKGTKPFLMWGVNPMLVFFASGIIPRSLAMIQFPNPELVGETINLQRYLYEFWIAPFFSNPMMASLAGALIYVLIWHGILYLFYQNKRILKV</sequence>
<feature type="domain" description="DUF5009" evidence="2">
    <location>
        <begin position="7"/>
        <end position="184"/>
    </location>
</feature>
<feature type="transmembrane region" description="Helical" evidence="1">
    <location>
        <begin position="244"/>
        <end position="265"/>
    </location>
</feature>
<accession>A0ABU4R7Q4</accession>
<dbReference type="Proteomes" id="UP001273350">
    <property type="component" value="Unassembled WGS sequence"/>
</dbReference>
<feature type="transmembrane region" description="Helical" evidence="1">
    <location>
        <begin position="133"/>
        <end position="156"/>
    </location>
</feature>
<feature type="transmembrane region" description="Helical" evidence="1">
    <location>
        <begin position="101"/>
        <end position="121"/>
    </location>
</feature>
<dbReference type="PANTHER" id="PTHR31061:SF24">
    <property type="entry name" value="LD22376P"/>
    <property type="match status" value="1"/>
</dbReference>
<comment type="caution">
    <text evidence="3">The sequence shown here is derived from an EMBL/GenBank/DDBJ whole genome shotgun (WGS) entry which is preliminary data.</text>
</comment>
<keyword evidence="1" id="KW-0472">Membrane</keyword>
<dbReference type="EMBL" id="JAWXVI010000002">
    <property type="protein sequence ID" value="MDX6188617.1"/>
    <property type="molecule type" value="Genomic_DNA"/>
</dbReference>
<protein>
    <submittedName>
        <fullName evidence="3">DUF5009 domain-containing protein</fullName>
    </submittedName>
</protein>
<feature type="transmembrane region" description="Helical" evidence="1">
    <location>
        <begin position="337"/>
        <end position="354"/>
    </location>
</feature>
<dbReference type="RefSeq" id="WP_230004928.1">
    <property type="nucleotide sequence ID" value="NZ_CP087134.1"/>
</dbReference>
<evidence type="ECO:0000259" key="2">
    <source>
        <dbReference type="Pfam" id="PF16401"/>
    </source>
</evidence>
<keyword evidence="1" id="KW-1133">Transmembrane helix</keyword>
<feature type="transmembrane region" description="Helical" evidence="1">
    <location>
        <begin position="186"/>
        <end position="205"/>
    </location>
</feature>
<name>A0ABU4R7Q4_9FLAO</name>
<dbReference type="PANTHER" id="PTHR31061">
    <property type="entry name" value="LD22376P"/>
    <property type="match status" value="1"/>
</dbReference>